<dbReference type="EMBL" id="QMWO01000056">
    <property type="protein sequence ID" value="RLG69689.1"/>
    <property type="molecule type" value="Genomic_DNA"/>
</dbReference>
<dbReference type="Proteomes" id="UP000277633">
    <property type="component" value="Unassembled WGS sequence"/>
</dbReference>
<proteinExistence type="predicted"/>
<feature type="transmembrane region" description="Helical" evidence="1">
    <location>
        <begin position="183"/>
        <end position="202"/>
    </location>
</feature>
<feature type="transmembrane region" description="Helical" evidence="1">
    <location>
        <begin position="142"/>
        <end position="171"/>
    </location>
</feature>
<gene>
    <name evidence="2" type="ORF">DRO07_01815</name>
</gene>
<feature type="non-terminal residue" evidence="2">
    <location>
        <position position="227"/>
    </location>
</feature>
<reference evidence="2 3" key="1">
    <citation type="submission" date="2018-06" db="EMBL/GenBank/DDBJ databases">
        <title>Extensive metabolic versatility and redundancy in microbially diverse, dynamic hydrothermal sediments.</title>
        <authorList>
            <person name="Dombrowski N."/>
            <person name="Teske A."/>
            <person name="Baker B.J."/>
        </authorList>
    </citation>
    <scope>NUCLEOTIDE SEQUENCE [LARGE SCALE GENOMIC DNA]</scope>
    <source>
        <strain evidence="2">B9_G13</strain>
    </source>
</reference>
<comment type="caution">
    <text evidence="2">The sequence shown here is derived from an EMBL/GenBank/DDBJ whole genome shotgun (WGS) entry which is preliminary data.</text>
</comment>
<sequence>MLHIKKKLVICLVFIIIILLFSFSYAVLDSDNDLVPDDQERLDGTDPENPSDNALFLNIEGSAIVGNTITLSIEHPTLGKIPDIDFLIRTKSKEVSLNSGSSGELSFKIENAGIHYITAQKNNFLLTTYFIPTCKVKKKSIFALPLVSLITTNFTNFIVALLVFLLSSILISATVSNLKKRQVTLFASVIGVAVLLTNYFLLFQLDRILIHISLFLEMILSIIAIWL</sequence>
<evidence type="ECO:0000256" key="1">
    <source>
        <dbReference type="SAM" id="Phobius"/>
    </source>
</evidence>
<evidence type="ECO:0000313" key="3">
    <source>
        <dbReference type="Proteomes" id="UP000277633"/>
    </source>
</evidence>
<protein>
    <submittedName>
        <fullName evidence="2">Uncharacterized protein</fullName>
    </submittedName>
</protein>
<organism evidence="2 3">
    <name type="scientific">Candidatus Iainarchaeum sp</name>
    <dbReference type="NCBI Taxonomy" id="3101447"/>
    <lineage>
        <taxon>Archaea</taxon>
        <taxon>Candidatus Iainarchaeota</taxon>
        <taxon>Candidatus Iainarchaeia</taxon>
        <taxon>Candidatus Iainarchaeales</taxon>
        <taxon>Candidatus Iainarchaeaceae</taxon>
        <taxon>Candidatus Iainarchaeum</taxon>
    </lineage>
</organism>
<evidence type="ECO:0000313" key="2">
    <source>
        <dbReference type="EMBL" id="RLG69689.1"/>
    </source>
</evidence>
<keyword evidence="1" id="KW-0472">Membrane</keyword>
<keyword evidence="1" id="KW-1133">Transmembrane helix</keyword>
<accession>A0A497JGE4</accession>
<dbReference type="AlphaFoldDB" id="A0A497JGE4"/>
<name>A0A497JGE4_9ARCH</name>
<feature type="transmembrane region" description="Helical" evidence="1">
    <location>
        <begin position="208"/>
        <end position="226"/>
    </location>
</feature>
<keyword evidence="1" id="KW-0812">Transmembrane</keyword>